<evidence type="ECO:0000256" key="2">
    <source>
        <dbReference type="RuleBase" id="RU366029"/>
    </source>
</evidence>
<comment type="subunit">
    <text evidence="1">Component of the oligosaccharyltransferase (OST) complex. OST exists in two different complex forms which contain common core subunits RPN1, RPN2, OST48, OST4, DAD1 and TMEM258, either STT3A or STT3B as catalytic subunits, and form-specific accessory subunits. STT3A complex assembly occurs through the formation of 3 subcomplexes. Subcomplex 1 contains RPN1 and TMEM258, subcomplex 2 contains the STT3A-specific subunits STT3A, DC2/OSTC, and KCP2 as well as the core subunit OST4, and subcomplex 3 contains RPN2, DAD1, and OST48. The STT3A complex can form stable complexes with the Sec61 complex or with both the Sec61 and TRAP complexes. Interacts with DDI2. Interacts with TMEM35A/NACHO.</text>
</comment>
<dbReference type="OrthoDB" id="432292at2759"/>
<dbReference type="AlphaFoldDB" id="A0A8S4B1T0"/>
<comment type="caution">
    <text evidence="5">The sequence shown here is derived from an EMBL/GenBank/DDBJ whole genome shotgun (WGS) entry which is preliminary data.</text>
</comment>
<dbReference type="Pfam" id="PF05817">
    <property type="entry name" value="Ribophorin_II"/>
    <property type="match status" value="1"/>
</dbReference>
<dbReference type="InterPro" id="IPR008814">
    <property type="entry name" value="Swp1"/>
</dbReference>
<comment type="pathway">
    <text evidence="2">Protein modification; protein glycosylation.</text>
</comment>
<evidence type="ECO:0000313" key="6">
    <source>
        <dbReference type="Proteomes" id="UP000677803"/>
    </source>
</evidence>
<dbReference type="Proteomes" id="UP000677803">
    <property type="component" value="Unassembled WGS sequence"/>
</dbReference>
<evidence type="ECO:0000256" key="3">
    <source>
        <dbReference type="SAM" id="MobiDB-lite"/>
    </source>
</evidence>
<dbReference type="InterPro" id="IPR055373">
    <property type="entry name" value="Ribophorin_II_N"/>
</dbReference>
<feature type="domain" description="Ribophorin II N-terminal" evidence="4">
    <location>
        <begin position="2"/>
        <end position="120"/>
    </location>
</feature>
<reference evidence="5" key="1">
    <citation type="submission" date="2021-05" db="EMBL/GenBank/DDBJ databases">
        <authorList>
            <person name="Tigano A."/>
        </authorList>
    </citation>
    <scope>NUCLEOTIDE SEQUENCE</scope>
</reference>
<evidence type="ECO:0000256" key="1">
    <source>
        <dbReference type="ARBA" id="ARBA00046750"/>
    </source>
</evidence>
<sequence>MLLAAVSEDSSMLQVQRAVSALSAAGLPPPAREVMAAITARINKEDNVMAIILALQTASRLSDKAEVGTVLEEIEDLTARLDDIGGVFLQFEEGLEATAMFVAAAYGLSDHVDVEPALKEVRSLPEGGGGGKTGPGGCRGLPGQGLV</sequence>
<comment type="function">
    <text evidence="2">Subunit of the oligosaccharyl transferase (OST) complex that catalyzes the initial transfer of a defined glycan (Glc(3)Man(9)GlcNAc(2) in eukaryotes) from the lipid carrier dolichol-pyrophosphate to an asparagine residue within an Asn-X-Ser/Thr consensus motif in nascent polypeptide chains, the first step in protein N-glycosylation. N-glycosylation occurs cotranslationally and the complex associates with the Sec61 complex at the channel-forming translocon complex that mediates protein translocation across the endoplasmic reticulum (ER). All subunits are required for a maximal enzyme activity.</text>
</comment>
<evidence type="ECO:0000259" key="4">
    <source>
        <dbReference type="Pfam" id="PF05817"/>
    </source>
</evidence>
<dbReference type="PANTHER" id="PTHR12640:SF0">
    <property type="entry name" value="DOLICHYL-DIPHOSPHOOLIGOSACCHARIDE--PROTEIN GLYCOSYLTRANSFERASE SUBUNIT 2"/>
    <property type="match status" value="1"/>
</dbReference>
<feature type="compositionally biased region" description="Gly residues" evidence="3">
    <location>
        <begin position="126"/>
        <end position="147"/>
    </location>
</feature>
<comment type="similarity">
    <text evidence="2">Belongs to the SWP1 family.</text>
</comment>
<accession>A0A8S4B1T0</accession>
<keyword evidence="2" id="KW-0256">Endoplasmic reticulum</keyword>
<dbReference type="EMBL" id="CAJRST010010668">
    <property type="protein sequence ID" value="CAG5915457.1"/>
    <property type="molecule type" value="Genomic_DNA"/>
</dbReference>
<dbReference type="GO" id="GO:0008250">
    <property type="term" value="C:oligosaccharyltransferase complex"/>
    <property type="evidence" value="ECO:0007669"/>
    <property type="project" value="UniProtKB-UniRule"/>
</dbReference>
<protein>
    <recommendedName>
        <fullName evidence="2">Dolichyl-diphosphooligosaccharide--protein glycosyltransferase subunit 2</fullName>
    </recommendedName>
    <alternativeName>
        <fullName evidence="2">Ribophorin-2</fullName>
    </alternativeName>
</protein>
<proteinExistence type="inferred from homology"/>
<dbReference type="GO" id="GO:0006487">
    <property type="term" value="P:protein N-linked glycosylation"/>
    <property type="evidence" value="ECO:0007669"/>
    <property type="project" value="UniProtKB-UniRule"/>
</dbReference>
<name>A0A8S4B1T0_9TELE</name>
<comment type="subcellular location">
    <subcellularLocation>
        <location evidence="2">Endoplasmic reticulum membrane</location>
        <topology evidence="2">Multi-pass membrane protein</topology>
    </subcellularLocation>
</comment>
<dbReference type="PANTHER" id="PTHR12640">
    <property type="entry name" value="RIBOPHORIN II"/>
    <property type="match status" value="1"/>
</dbReference>
<gene>
    <name evidence="5" type="ORF">MMEN_LOCUS10024</name>
</gene>
<keyword evidence="6" id="KW-1185">Reference proteome</keyword>
<evidence type="ECO:0000313" key="5">
    <source>
        <dbReference type="EMBL" id="CAG5915457.1"/>
    </source>
</evidence>
<feature type="region of interest" description="Disordered" evidence="3">
    <location>
        <begin position="122"/>
        <end position="147"/>
    </location>
</feature>
<organism evidence="5 6">
    <name type="scientific">Menidia menidia</name>
    <name type="common">Atlantic silverside</name>
    <dbReference type="NCBI Taxonomy" id="238744"/>
    <lineage>
        <taxon>Eukaryota</taxon>
        <taxon>Metazoa</taxon>
        <taxon>Chordata</taxon>
        <taxon>Craniata</taxon>
        <taxon>Vertebrata</taxon>
        <taxon>Euteleostomi</taxon>
        <taxon>Actinopterygii</taxon>
        <taxon>Neopterygii</taxon>
        <taxon>Teleostei</taxon>
        <taxon>Neoteleostei</taxon>
        <taxon>Acanthomorphata</taxon>
        <taxon>Ovalentaria</taxon>
        <taxon>Atherinomorphae</taxon>
        <taxon>Atheriniformes</taxon>
        <taxon>Atherinopsidae</taxon>
        <taxon>Menidiinae</taxon>
        <taxon>Menidia</taxon>
    </lineage>
</organism>